<organism evidence="2 3">
    <name type="scientific">Aquitalea magnusonii</name>
    <dbReference type="NCBI Taxonomy" id="332411"/>
    <lineage>
        <taxon>Bacteria</taxon>
        <taxon>Pseudomonadati</taxon>
        <taxon>Pseudomonadota</taxon>
        <taxon>Betaproteobacteria</taxon>
        <taxon>Neisseriales</taxon>
        <taxon>Chromobacteriaceae</taxon>
        <taxon>Aquitalea</taxon>
    </lineage>
</organism>
<keyword evidence="1" id="KW-0472">Membrane</keyword>
<dbReference type="STRING" id="332411.VI06_06575"/>
<feature type="transmembrane region" description="Helical" evidence="1">
    <location>
        <begin position="12"/>
        <end position="32"/>
    </location>
</feature>
<accession>A0A3G9GL47</accession>
<evidence type="ECO:0000256" key="1">
    <source>
        <dbReference type="SAM" id="Phobius"/>
    </source>
</evidence>
<dbReference type="KEGG" id="amah:DLM_3924"/>
<protein>
    <recommendedName>
        <fullName evidence="4">Superinfection immunity protein</fullName>
    </recommendedName>
</protein>
<feature type="transmembrane region" description="Helical" evidence="1">
    <location>
        <begin position="75"/>
        <end position="98"/>
    </location>
</feature>
<sequence>MSASFLDVMKPVDLIKGLLAIVLALAFLLWLYGTFTNQPDFVTAAMWLGDALVMIPAYLIPAITAWLVKSPRLKTIVLINVLGGWLLIPWIIAMGMAIKRDDLRTQD</sequence>
<keyword evidence="3" id="KW-1185">Reference proteome</keyword>
<reference evidence="3" key="1">
    <citation type="journal article" date="2017" name="Biotechnol. Biofuels">
        <title>Evaluation of environmental bacterial communities as a factor affecting the growth of duckweed Lemna minor.</title>
        <authorList>
            <person name="Ishizawa H."/>
            <person name="Kuroda M."/>
            <person name="Morikawa M."/>
            <person name="Ike M."/>
        </authorList>
    </citation>
    <scope>NUCLEOTIDE SEQUENCE [LARGE SCALE GENOMIC DNA]</scope>
    <source>
        <strain evidence="3">H3</strain>
    </source>
</reference>
<evidence type="ECO:0000313" key="3">
    <source>
        <dbReference type="Proteomes" id="UP000198290"/>
    </source>
</evidence>
<keyword evidence="1" id="KW-0812">Transmembrane</keyword>
<dbReference type="Proteomes" id="UP000198290">
    <property type="component" value="Chromosome"/>
</dbReference>
<reference evidence="2 3" key="2">
    <citation type="journal article" date="2017" name="Genome Announc.">
        <title>Draft genome sequence of Aquitalea magnusonii strain H3, a plant growth-promoting bacterium of duckweed Lemna minor.</title>
        <authorList>
            <person name="Ishizawa H."/>
            <person name="Kuroda M."/>
            <person name="Ike M."/>
        </authorList>
    </citation>
    <scope>NUCLEOTIDE SEQUENCE [LARGE SCALE GENOMIC DNA]</scope>
    <source>
        <strain evidence="2 3">H3</strain>
    </source>
</reference>
<dbReference type="InterPro" id="IPR016410">
    <property type="entry name" value="Phage_imm"/>
</dbReference>
<evidence type="ECO:0000313" key="2">
    <source>
        <dbReference type="EMBL" id="BBF87503.1"/>
    </source>
</evidence>
<proteinExistence type="predicted"/>
<name>A0A3G9GL47_9NEIS</name>
<gene>
    <name evidence="2" type="ORF">DLM_3924</name>
</gene>
<dbReference type="EMBL" id="AP018823">
    <property type="protein sequence ID" value="BBF87503.1"/>
    <property type="molecule type" value="Genomic_DNA"/>
</dbReference>
<keyword evidence="1" id="KW-1133">Transmembrane helix</keyword>
<dbReference type="AlphaFoldDB" id="A0A3G9GL47"/>
<dbReference type="Pfam" id="PF14373">
    <property type="entry name" value="Imm_superinfect"/>
    <property type="match status" value="1"/>
</dbReference>
<reference evidence="3" key="3">
    <citation type="journal article" date="2017" name="Plant Physiol. Biochem.">
        <title>Differential oxidative and antioxidative response of duckweed Lemna minor toward plant growth promoting/inhibiting bacteria.</title>
        <authorList>
            <person name="Ishizawa H."/>
            <person name="Kuroda M."/>
            <person name="Morikawa M."/>
            <person name="Ike M."/>
        </authorList>
    </citation>
    <scope>NUCLEOTIDE SEQUENCE [LARGE SCALE GENOMIC DNA]</scope>
    <source>
        <strain evidence="3">H3</strain>
    </source>
</reference>
<evidence type="ECO:0008006" key="4">
    <source>
        <dbReference type="Google" id="ProtNLM"/>
    </source>
</evidence>
<feature type="transmembrane region" description="Helical" evidence="1">
    <location>
        <begin position="44"/>
        <end position="68"/>
    </location>
</feature>